<dbReference type="InterPro" id="IPR019144">
    <property type="entry name" value="Membralin"/>
</dbReference>
<dbReference type="Proteomes" id="UP001160148">
    <property type="component" value="Unassembled WGS sequence"/>
</dbReference>
<dbReference type="PANTHER" id="PTHR21650">
    <property type="entry name" value="MEMBRALIN/KINETOCHORE PROTEIN NUF2"/>
    <property type="match status" value="1"/>
</dbReference>
<keyword evidence="1" id="KW-0472">Membrane</keyword>
<evidence type="ECO:0000313" key="2">
    <source>
        <dbReference type="EMBL" id="CAI6373083.1"/>
    </source>
</evidence>
<accession>A0AAV0XZA3</accession>
<protein>
    <submittedName>
        <fullName evidence="2">Uncharacterized protein</fullName>
    </submittedName>
</protein>
<evidence type="ECO:0000256" key="1">
    <source>
        <dbReference type="SAM" id="Phobius"/>
    </source>
</evidence>
<keyword evidence="1" id="KW-0812">Transmembrane</keyword>
<organism evidence="2 3">
    <name type="scientific">Macrosiphum euphorbiae</name>
    <name type="common">potato aphid</name>
    <dbReference type="NCBI Taxonomy" id="13131"/>
    <lineage>
        <taxon>Eukaryota</taxon>
        <taxon>Metazoa</taxon>
        <taxon>Ecdysozoa</taxon>
        <taxon>Arthropoda</taxon>
        <taxon>Hexapoda</taxon>
        <taxon>Insecta</taxon>
        <taxon>Pterygota</taxon>
        <taxon>Neoptera</taxon>
        <taxon>Paraneoptera</taxon>
        <taxon>Hemiptera</taxon>
        <taxon>Sternorrhyncha</taxon>
        <taxon>Aphidomorpha</taxon>
        <taxon>Aphidoidea</taxon>
        <taxon>Aphididae</taxon>
        <taxon>Macrosiphini</taxon>
        <taxon>Macrosiphum</taxon>
    </lineage>
</organism>
<gene>
    <name evidence="2" type="ORF">MEUPH1_LOCUS26879</name>
</gene>
<name>A0AAV0XZA3_9HEMI</name>
<proteinExistence type="predicted"/>
<comment type="caution">
    <text evidence="2">The sequence shown here is derived from an EMBL/GenBank/DDBJ whole genome shotgun (WGS) entry which is preliminary data.</text>
</comment>
<feature type="transmembrane region" description="Helical" evidence="1">
    <location>
        <begin position="65"/>
        <end position="81"/>
    </location>
</feature>
<dbReference type="PANTHER" id="PTHR21650:SF4">
    <property type="entry name" value="MEMBRALIN"/>
    <property type="match status" value="1"/>
</dbReference>
<reference evidence="2 3" key="1">
    <citation type="submission" date="2023-01" db="EMBL/GenBank/DDBJ databases">
        <authorList>
            <person name="Whitehead M."/>
        </authorList>
    </citation>
    <scope>NUCLEOTIDE SEQUENCE [LARGE SCALE GENOMIC DNA]</scope>
</reference>
<keyword evidence="3" id="KW-1185">Reference proteome</keyword>
<dbReference type="GO" id="GO:1904294">
    <property type="term" value="P:positive regulation of ERAD pathway"/>
    <property type="evidence" value="ECO:0007669"/>
    <property type="project" value="TreeGrafter"/>
</dbReference>
<dbReference type="GO" id="GO:0005783">
    <property type="term" value="C:endoplasmic reticulum"/>
    <property type="evidence" value="ECO:0007669"/>
    <property type="project" value="TreeGrafter"/>
</dbReference>
<dbReference type="AlphaFoldDB" id="A0AAV0XZA3"/>
<sequence>MLVTLDPTLCYADSVSQFFLNYFLGYDNLLLSSVQSLAENERNKGFLRNVISEEYKRVDRISKSRSSYILSFFIMVVFVSIR</sequence>
<evidence type="ECO:0000313" key="3">
    <source>
        <dbReference type="Proteomes" id="UP001160148"/>
    </source>
</evidence>
<dbReference type="EMBL" id="CARXXK010001085">
    <property type="protein sequence ID" value="CAI6373083.1"/>
    <property type="molecule type" value="Genomic_DNA"/>
</dbReference>
<dbReference type="GO" id="GO:0034976">
    <property type="term" value="P:response to endoplasmic reticulum stress"/>
    <property type="evidence" value="ECO:0007669"/>
    <property type="project" value="TreeGrafter"/>
</dbReference>
<dbReference type="Pfam" id="PF09746">
    <property type="entry name" value="Membralin"/>
    <property type="match status" value="1"/>
</dbReference>
<keyword evidence="1" id="KW-1133">Transmembrane helix</keyword>